<evidence type="ECO:0000313" key="2">
    <source>
        <dbReference type="Proteomes" id="UP000664132"/>
    </source>
</evidence>
<protein>
    <submittedName>
        <fullName evidence="1">Uncharacterized protein</fullName>
    </submittedName>
</protein>
<keyword evidence="2" id="KW-1185">Reference proteome</keyword>
<sequence length="311" mass="35594">MPPKTSLRALLRKDIVRGRVSIAPFRGRPCPSSSRNSKTAPEELHVEHLFDSPPEGKDSIIESETGSLFGEPIVKEKTREEKRQEKLQRLLAEDTQVTSQAQTIRCIESEALKEMRKELENLVTRDVEASFEEKLDIRKEKRSLIRRIAVLEAEERGKKAKELKCRGLPENIELFCSDYIDTATFDDISKTLPAIGPDEAKKLNTKAEKISKAISGPERRPLKRNRQTIDNDLDGEERLRIGNTYRRPATKVTGHWGTTLHDYFPDLQGKGYNIVREALTPEQKLMNRKELTELGEALAKAERRKKVLEKR</sequence>
<dbReference type="OrthoDB" id="3557094at2759"/>
<dbReference type="Proteomes" id="UP000664132">
    <property type="component" value="Unassembled WGS sequence"/>
</dbReference>
<gene>
    <name evidence="1" type="ORF">IFR04_006585</name>
</gene>
<dbReference type="EMBL" id="JAFJYH010000087">
    <property type="protein sequence ID" value="KAG4420298.1"/>
    <property type="molecule type" value="Genomic_DNA"/>
</dbReference>
<accession>A0A8H7WAR7</accession>
<proteinExistence type="predicted"/>
<organism evidence="1 2">
    <name type="scientific">Cadophora malorum</name>
    <dbReference type="NCBI Taxonomy" id="108018"/>
    <lineage>
        <taxon>Eukaryota</taxon>
        <taxon>Fungi</taxon>
        <taxon>Dikarya</taxon>
        <taxon>Ascomycota</taxon>
        <taxon>Pezizomycotina</taxon>
        <taxon>Leotiomycetes</taxon>
        <taxon>Helotiales</taxon>
        <taxon>Ploettnerulaceae</taxon>
        <taxon>Cadophora</taxon>
    </lineage>
</organism>
<comment type="caution">
    <text evidence="1">The sequence shown here is derived from an EMBL/GenBank/DDBJ whole genome shotgun (WGS) entry which is preliminary data.</text>
</comment>
<dbReference type="AlphaFoldDB" id="A0A8H7WAR7"/>
<reference evidence="1" key="1">
    <citation type="submission" date="2021-02" db="EMBL/GenBank/DDBJ databases">
        <title>Genome sequence Cadophora malorum strain M34.</title>
        <authorList>
            <person name="Stefanovic E."/>
            <person name="Vu D."/>
            <person name="Scully C."/>
            <person name="Dijksterhuis J."/>
            <person name="Roader J."/>
            <person name="Houbraken J."/>
        </authorList>
    </citation>
    <scope>NUCLEOTIDE SEQUENCE</scope>
    <source>
        <strain evidence="1">M34</strain>
    </source>
</reference>
<evidence type="ECO:0000313" key="1">
    <source>
        <dbReference type="EMBL" id="KAG4420298.1"/>
    </source>
</evidence>
<name>A0A8H7WAR7_9HELO</name>